<feature type="signal peptide" evidence="2">
    <location>
        <begin position="1"/>
        <end position="28"/>
    </location>
</feature>
<sequence length="444" mass="46901">MIFSSRLSAAIIMTALGVALISPSAAVADSGASDEIDVRVTIPQAEAFSVTDAQFRWGVNTEVSAGSFSGDCNFLSAGVAGDAGASRVWAESDGLYKVKDGNSHIEKPDASGEWAASSWENKCLDATGRKVGPGITETGTGAQAVIEKGVGKVDPTKGTARMKWKGSFSIVFYGGLTYWSLSDPELTIADGRGTLTATASGYAADREDTTKWSKLSNKKITLAELPSVALGAHGIVTTPAYKGVKISGVEPEQSREQMWWGSFPKDWVEYNQQTGQGPYWYSSGGAADSRKVATDVYISYTPENSVIATPDKQQSPTAADDQTADETAPLVKEDAPQNSGQSSALSGQDSGRTPVQQLVHNVLSSVLPQSMAPTGTATSVLEPAVLAASTISWMGKSLIPEAIEQAMDYKEPLLWSLAGLLALGSVAWVGFRHGWLVWPFSSKK</sequence>
<evidence type="ECO:0000256" key="2">
    <source>
        <dbReference type="SAM" id="SignalP"/>
    </source>
</evidence>
<dbReference type="RefSeq" id="WP_346059180.1">
    <property type="nucleotide sequence ID" value="NZ_BAAAVQ010000034.1"/>
</dbReference>
<reference evidence="4" key="1">
    <citation type="journal article" date="2019" name="Int. J. Syst. Evol. Microbiol.">
        <title>The Global Catalogue of Microorganisms (GCM) 10K type strain sequencing project: providing services to taxonomists for standard genome sequencing and annotation.</title>
        <authorList>
            <consortium name="The Broad Institute Genomics Platform"/>
            <consortium name="The Broad Institute Genome Sequencing Center for Infectious Disease"/>
            <person name="Wu L."/>
            <person name="Ma J."/>
        </authorList>
    </citation>
    <scope>NUCLEOTIDE SEQUENCE [LARGE SCALE GENOMIC DNA]</scope>
    <source>
        <strain evidence="4">CGMCC 1.12849</strain>
    </source>
</reference>
<evidence type="ECO:0000313" key="4">
    <source>
        <dbReference type="Proteomes" id="UP001595884"/>
    </source>
</evidence>
<dbReference type="Proteomes" id="UP001595884">
    <property type="component" value="Unassembled WGS sequence"/>
</dbReference>
<evidence type="ECO:0008006" key="5">
    <source>
        <dbReference type="Google" id="ProtNLM"/>
    </source>
</evidence>
<feature type="chain" id="PRO_5046202745" description="Htaa domain-containing protein" evidence="2">
    <location>
        <begin position="29"/>
        <end position="444"/>
    </location>
</feature>
<gene>
    <name evidence="3" type="ORF">ACFO7V_18085</name>
</gene>
<dbReference type="EMBL" id="JBHSHE010000091">
    <property type="protein sequence ID" value="MFC4718033.1"/>
    <property type="molecule type" value="Genomic_DNA"/>
</dbReference>
<keyword evidence="4" id="KW-1185">Reference proteome</keyword>
<feature type="compositionally biased region" description="Low complexity" evidence="1">
    <location>
        <begin position="317"/>
        <end position="328"/>
    </location>
</feature>
<feature type="compositionally biased region" description="Polar residues" evidence="1">
    <location>
        <begin position="307"/>
        <end position="316"/>
    </location>
</feature>
<protein>
    <recommendedName>
        <fullName evidence="5">Htaa domain-containing protein</fullName>
    </recommendedName>
</protein>
<organism evidence="3 4">
    <name type="scientific">Glutamicibacter bergerei</name>
    <dbReference type="NCBI Taxonomy" id="256702"/>
    <lineage>
        <taxon>Bacteria</taxon>
        <taxon>Bacillati</taxon>
        <taxon>Actinomycetota</taxon>
        <taxon>Actinomycetes</taxon>
        <taxon>Micrococcales</taxon>
        <taxon>Micrococcaceae</taxon>
        <taxon>Glutamicibacter</taxon>
    </lineage>
</organism>
<feature type="compositionally biased region" description="Polar residues" evidence="1">
    <location>
        <begin position="336"/>
        <end position="351"/>
    </location>
</feature>
<evidence type="ECO:0000313" key="3">
    <source>
        <dbReference type="EMBL" id="MFC4718033.1"/>
    </source>
</evidence>
<proteinExistence type="predicted"/>
<keyword evidence="2" id="KW-0732">Signal</keyword>
<comment type="caution">
    <text evidence="3">The sequence shown here is derived from an EMBL/GenBank/DDBJ whole genome shotgun (WGS) entry which is preliminary data.</text>
</comment>
<evidence type="ECO:0000256" key="1">
    <source>
        <dbReference type="SAM" id="MobiDB-lite"/>
    </source>
</evidence>
<accession>A0ABV9MTS4</accession>
<name>A0ABV9MTS4_9MICC</name>
<feature type="region of interest" description="Disordered" evidence="1">
    <location>
        <begin position="307"/>
        <end position="351"/>
    </location>
</feature>